<evidence type="ECO:0000313" key="2">
    <source>
        <dbReference type="EMBL" id="GFS87273.1"/>
    </source>
</evidence>
<dbReference type="Pfam" id="PF00665">
    <property type="entry name" value="rve"/>
    <property type="match status" value="1"/>
</dbReference>
<dbReference type="OrthoDB" id="775972at2759"/>
<dbReference type="InterPro" id="IPR043502">
    <property type="entry name" value="DNA/RNA_pol_sf"/>
</dbReference>
<evidence type="ECO:0000259" key="1">
    <source>
        <dbReference type="PROSITE" id="PS50994"/>
    </source>
</evidence>
<evidence type="ECO:0000313" key="3">
    <source>
        <dbReference type="Proteomes" id="UP000887013"/>
    </source>
</evidence>
<dbReference type="Gene3D" id="3.30.420.10">
    <property type="entry name" value="Ribonuclease H-like superfamily/Ribonuclease H"/>
    <property type="match status" value="1"/>
</dbReference>
<dbReference type="GO" id="GO:0071897">
    <property type="term" value="P:DNA biosynthetic process"/>
    <property type="evidence" value="ECO:0007669"/>
    <property type="project" value="UniProtKB-ARBA"/>
</dbReference>
<dbReference type="InterPro" id="IPR001584">
    <property type="entry name" value="Integrase_cat-core"/>
</dbReference>
<name>A0A8X6N0J2_NEPPI</name>
<dbReference type="AlphaFoldDB" id="A0A8X6N0J2"/>
<dbReference type="SUPFAM" id="SSF53098">
    <property type="entry name" value="Ribonuclease H-like"/>
    <property type="match status" value="1"/>
</dbReference>
<dbReference type="InterPro" id="IPR041577">
    <property type="entry name" value="RT_RNaseH_2"/>
</dbReference>
<organism evidence="2 3">
    <name type="scientific">Nephila pilipes</name>
    <name type="common">Giant wood spider</name>
    <name type="synonym">Nephila maculata</name>
    <dbReference type="NCBI Taxonomy" id="299642"/>
    <lineage>
        <taxon>Eukaryota</taxon>
        <taxon>Metazoa</taxon>
        <taxon>Ecdysozoa</taxon>
        <taxon>Arthropoda</taxon>
        <taxon>Chelicerata</taxon>
        <taxon>Arachnida</taxon>
        <taxon>Araneae</taxon>
        <taxon>Araneomorphae</taxon>
        <taxon>Entelegynae</taxon>
        <taxon>Araneoidea</taxon>
        <taxon>Nephilidae</taxon>
        <taxon>Nephila</taxon>
    </lineage>
</organism>
<dbReference type="InterPro" id="IPR012337">
    <property type="entry name" value="RNaseH-like_sf"/>
</dbReference>
<proteinExistence type="predicted"/>
<feature type="domain" description="Integrase catalytic" evidence="1">
    <location>
        <begin position="118"/>
        <end position="285"/>
    </location>
</feature>
<protein>
    <submittedName>
        <fullName evidence="2">Transposon Ty3-I Gag-Pol polyprotein</fullName>
    </submittedName>
</protein>
<dbReference type="GO" id="GO:0042575">
    <property type="term" value="C:DNA polymerase complex"/>
    <property type="evidence" value="ECO:0007669"/>
    <property type="project" value="UniProtKB-ARBA"/>
</dbReference>
<dbReference type="Pfam" id="PF17919">
    <property type="entry name" value="RT_RNaseH_2"/>
    <property type="match status" value="1"/>
</dbReference>
<dbReference type="PANTHER" id="PTHR37984:SF15">
    <property type="entry name" value="INTEGRASE CATALYTIC DOMAIN-CONTAINING PROTEIN"/>
    <property type="match status" value="1"/>
</dbReference>
<gene>
    <name evidence="2" type="primary">TY3B-I_123</name>
    <name evidence="2" type="ORF">NPIL_695191</name>
</gene>
<dbReference type="PANTHER" id="PTHR37984">
    <property type="entry name" value="PROTEIN CBG26694"/>
    <property type="match status" value="1"/>
</dbReference>
<keyword evidence="3" id="KW-1185">Reference proteome</keyword>
<dbReference type="EMBL" id="BMAW01004159">
    <property type="protein sequence ID" value="GFS87273.1"/>
    <property type="molecule type" value="Genomic_DNA"/>
</dbReference>
<sequence length="285" mass="32867">MIHLRSYARKSAQQLELNDEANLSFKAESFLQKLSSKDALVNATLLRYPIPGAELNLWVYDSNEGVSVSLMQLSNIQWELVAFYSTKLNKSQRNWPAYDLVLFLYPCQQAKLTRHSKPPIVPFSIHDAHFAHIHIYFIGPLPFSEGNQYCLTITDRFSRWPGVISTPDMRAKTVARSLMHGCISRFGCPVSIKTYQGTNFQSNLFREITRMLGYNKIRNATYYLLTNGIIERLHHHLKSTPKMHNQIKWTKILPIVLLGLCSRRILRLPVHNLFMVSSNDYLPIS</sequence>
<accession>A0A8X6N0J2</accession>
<dbReference type="GO" id="GO:0015074">
    <property type="term" value="P:DNA integration"/>
    <property type="evidence" value="ECO:0007669"/>
    <property type="project" value="InterPro"/>
</dbReference>
<reference evidence="2" key="1">
    <citation type="submission" date="2020-08" db="EMBL/GenBank/DDBJ databases">
        <title>Multicomponent nature underlies the extraordinary mechanical properties of spider dragline silk.</title>
        <authorList>
            <person name="Kono N."/>
            <person name="Nakamura H."/>
            <person name="Mori M."/>
            <person name="Yoshida Y."/>
            <person name="Ohtoshi R."/>
            <person name="Malay A.D."/>
            <person name="Moran D.A.P."/>
            <person name="Tomita M."/>
            <person name="Numata K."/>
            <person name="Arakawa K."/>
        </authorList>
    </citation>
    <scope>NUCLEOTIDE SEQUENCE</scope>
</reference>
<dbReference type="Proteomes" id="UP000887013">
    <property type="component" value="Unassembled WGS sequence"/>
</dbReference>
<comment type="caution">
    <text evidence="2">The sequence shown here is derived from an EMBL/GenBank/DDBJ whole genome shotgun (WGS) entry which is preliminary data.</text>
</comment>
<dbReference type="SUPFAM" id="SSF56672">
    <property type="entry name" value="DNA/RNA polymerases"/>
    <property type="match status" value="1"/>
</dbReference>
<dbReference type="InterPro" id="IPR050951">
    <property type="entry name" value="Retrovirus_Pol_polyprotein"/>
</dbReference>
<dbReference type="PROSITE" id="PS50994">
    <property type="entry name" value="INTEGRASE"/>
    <property type="match status" value="1"/>
</dbReference>
<dbReference type="GO" id="GO:0003676">
    <property type="term" value="F:nucleic acid binding"/>
    <property type="evidence" value="ECO:0007669"/>
    <property type="project" value="InterPro"/>
</dbReference>
<dbReference type="InterPro" id="IPR036397">
    <property type="entry name" value="RNaseH_sf"/>
</dbReference>